<evidence type="ECO:0000256" key="1">
    <source>
        <dbReference type="SAM" id="MobiDB-lite"/>
    </source>
</evidence>
<dbReference type="EMBL" id="JACHGG010000004">
    <property type="protein sequence ID" value="MBB6060141.1"/>
    <property type="molecule type" value="Genomic_DNA"/>
</dbReference>
<name>A0A7W9WD94_9BACT</name>
<feature type="compositionally biased region" description="Low complexity" evidence="1">
    <location>
        <begin position="148"/>
        <end position="157"/>
    </location>
</feature>
<dbReference type="Proteomes" id="UP000532746">
    <property type="component" value="Unassembled WGS sequence"/>
</dbReference>
<dbReference type="RefSeq" id="WP_183405187.1">
    <property type="nucleotide sequence ID" value="NZ_JACHGG010000004.1"/>
</dbReference>
<evidence type="ECO:0000313" key="3">
    <source>
        <dbReference type="EMBL" id="MBB6060141.1"/>
    </source>
</evidence>
<evidence type="ECO:0000313" key="4">
    <source>
        <dbReference type="Proteomes" id="UP000532746"/>
    </source>
</evidence>
<reference evidence="3 4" key="1">
    <citation type="submission" date="2020-08" db="EMBL/GenBank/DDBJ databases">
        <title>Genomic Encyclopedia of Type Strains, Phase IV (KMG-IV): sequencing the most valuable type-strain genomes for metagenomic binning, comparative biology and taxonomic classification.</title>
        <authorList>
            <person name="Goeker M."/>
        </authorList>
    </citation>
    <scope>NUCLEOTIDE SEQUENCE [LARGE SCALE GENOMIC DNA]</scope>
    <source>
        <strain evidence="3 4">DSM 26718</strain>
    </source>
</reference>
<organism evidence="3 4">
    <name type="scientific">Hymenobacter luteus</name>
    <dbReference type="NCBI Taxonomy" id="1411122"/>
    <lineage>
        <taxon>Bacteria</taxon>
        <taxon>Pseudomonadati</taxon>
        <taxon>Bacteroidota</taxon>
        <taxon>Cytophagia</taxon>
        <taxon>Cytophagales</taxon>
        <taxon>Hymenobacteraceae</taxon>
        <taxon>Hymenobacter</taxon>
    </lineage>
</organism>
<feature type="signal peptide" evidence="2">
    <location>
        <begin position="1"/>
        <end position="24"/>
    </location>
</feature>
<feature type="compositionally biased region" description="Basic and acidic residues" evidence="1">
    <location>
        <begin position="191"/>
        <end position="208"/>
    </location>
</feature>
<proteinExistence type="predicted"/>
<evidence type="ECO:0008006" key="5">
    <source>
        <dbReference type="Google" id="ProtNLM"/>
    </source>
</evidence>
<comment type="caution">
    <text evidence="3">The sequence shown here is derived from an EMBL/GenBank/DDBJ whole genome shotgun (WGS) entry which is preliminary data.</text>
</comment>
<protein>
    <recommendedName>
        <fullName evidence="5">DUF3300 domain-containing protein</fullName>
    </recommendedName>
</protein>
<feature type="compositionally biased region" description="Basic and acidic residues" evidence="1">
    <location>
        <begin position="160"/>
        <end position="169"/>
    </location>
</feature>
<feature type="chain" id="PRO_5030696388" description="DUF3300 domain-containing protein" evidence="2">
    <location>
        <begin position="25"/>
        <end position="239"/>
    </location>
</feature>
<feature type="region of interest" description="Disordered" evidence="1">
    <location>
        <begin position="146"/>
        <end position="239"/>
    </location>
</feature>
<gene>
    <name evidence="3" type="ORF">HNQ93_003007</name>
</gene>
<accession>A0A7W9WD94</accession>
<feature type="compositionally biased region" description="Low complexity" evidence="1">
    <location>
        <begin position="209"/>
        <end position="219"/>
    </location>
</feature>
<sequence>MKTLLKTGLMMALGLLLYSNRAQAQVQIQVNAPYWGPAVGPNVQYYYIPEIDGYYDLYSQMYVFFDPVYGAWVSSPVLPRAYASYDPRFFHPVVVQYVGRQPWGYLRDHRAYCNRWGVQPGRYYGANWPGRGYVVAPRPNYGPGGYYNGRPYPHNGYAQRDYRDNRDYRGNYGGGYDGRRDDNRNYGGYNGRDDNRGGNDRYENRGNDRGNYNGPGNQGSPPPQSPGNSGGGRGRSRMM</sequence>
<dbReference type="AlphaFoldDB" id="A0A7W9WD94"/>
<keyword evidence="4" id="KW-1185">Reference proteome</keyword>
<evidence type="ECO:0000256" key="2">
    <source>
        <dbReference type="SAM" id="SignalP"/>
    </source>
</evidence>
<keyword evidence="2" id="KW-0732">Signal</keyword>